<reference evidence="1 2" key="1">
    <citation type="submission" date="2023-08" db="EMBL/GenBank/DDBJ databases">
        <title>Black Yeasts Isolated from many extreme environments.</title>
        <authorList>
            <person name="Coleine C."/>
            <person name="Stajich J.E."/>
            <person name="Selbmann L."/>
        </authorList>
    </citation>
    <scope>NUCLEOTIDE SEQUENCE [LARGE SCALE GENOMIC DNA]</scope>
    <source>
        <strain evidence="1 2">CCFEE 536</strain>
    </source>
</reference>
<evidence type="ECO:0000313" key="1">
    <source>
        <dbReference type="EMBL" id="KAK5127686.1"/>
    </source>
</evidence>
<proteinExistence type="predicted"/>
<evidence type="ECO:0000313" key="2">
    <source>
        <dbReference type="Proteomes" id="UP001357485"/>
    </source>
</evidence>
<sequence>MFLKDRARAISPDRRSHIQLAVYPATSRRPASPKSTVTICIWANKETLYLFVDVKTPGSTTWPAVVKALEPLRNDSYLTTFNGTGVTPGPVTVIGTGNTPLDQVQPVQRRDYFWDAQIPALATSQANITRNVSPIASTSFAAVFGDVRNQTLNATQLSTLRSQVATAHAR</sequence>
<dbReference type="Proteomes" id="UP001357485">
    <property type="component" value="Unassembled WGS sequence"/>
</dbReference>
<protein>
    <submittedName>
        <fullName evidence="1">Uncharacterized protein</fullName>
    </submittedName>
</protein>
<feature type="non-terminal residue" evidence="1">
    <location>
        <position position="170"/>
    </location>
</feature>
<dbReference type="EMBL" id="JAVRRA010024858">
    <property type="protein sequence ID" value="KAK5127686.1"/>
    <property type="molecule type" value="Genomic_DNA"/>
</dbReference>
<comment type="caution">
    <text evidence="1">The sequence shown here is derived from an EMBL/GenBank/DDBJ whole genome shotgun (WGS) entry which is preliminary data.</text>
</comment>
<dbReference type="PANTHER" id="PTHR31571:SF5">
    <property type="entry name" value="ALTERED INHERITANCE OF MITOCHONDRIA PROTEIN 6"/>
    <property type="match status" value="1"/>
</dbReference>
<accession>A0ABR0KSZ7</accession>
<gene>
    <name evidence="1" type="ORF">LTR16_002784</name>
</gene>
<name>A0ABR0KSZ7_9PEZI</name>
<dbReference type="PANTHER" id="PTHR31571">
    <property type="entry name" value="ALTERED INHERITANCE OF MITOCHONDRIA PROTEIN 6"/>
    <property type="match status" value="1"/>
</dbReference>
<organism evidence="1 2">
    <name type="scientific">Cryomyces antarcticus</name>
    <dbReference type="NCBI Taxonomy" id="329879"/>
    <lineage>
        <taxon>Eukaryota</taxon>
        <taxon>Fungi</taxon>
        <taxon>Dikarya</taxon>
        <taxon>Ascomycota</taxon>
        <taxon>Pezizomycotina</taxon>
        <taxon>Dothideomycetes</taxon>
        <taxon>Dothideomycetes incertae sedis</taxon>
        <taxon>Cryomyces</taxon>
    </lineage>
</organism>
<keyword evidence="2" id="KW-1185">Reference proteome</keyword>
<dbReference type="InterPro" id="IPR051236">
    <property type="entry name" value="HAT_RTT109-like"/>
</dbReference>